<name>A0ABV7H507_9BURK</name>
<evidence type="ECO:0000313" key="1">
    <source>
        <dbReference type="EMBL" id="MFC3147320.1"/>
    </source>
</evidence>
<reference evidence="2" key="1">
    <citation type="journal article" date="2019" name="Int. J. Syst. Evol. Microbiol.">
        <title>The Global Catalogue of Microorganisms (GCM) 10K type strain sequencing project: providing services to taxonomists for standard genome sequencing and annotation.</title>
        <authorList>
            <consortium name="The Broad Institute Genomics Platform"/>
            <consortium name="The Broad Institute Genome Sequencing Center for Infectious Disease"/>
            <person name="Wu L."/>
            <person name="Ma J."/>
        </authorList>
    </citation>
    <scope>NUCLEOTIDE SEQUENCE [LARGE SCALE GENOMIC DNA]</scope>
    <source>
        <strain evidence="2">KCTC 52168</strain>
    </source>
</reference>
<dbReference type="EMBL" id="JBHRTI010000003">
    <property type="protein sequence ID" value="MFC3147320.1"/>
    <property type="molecule type" value="Genomic_DNA"/>
</dbReference>
<dbReference type="Proteomes" id="UP001595556">
    <property type="component" value="Unassembled WGS sequence"/>
</dbReference>
<dbReference type="RefSeq" id="WP_377302232.1">
    <property type="nucleotide sequence ID" value="NZ_CP180191.1"/>
</dbReference>
<proteinExistence type="predicted"/>
<organism evidence="1 2">
    <name type="scientific">Piscinibacterium candidicorallinum</name>
    <dbReference type="NCBI Taxonomy" id="1793872"/>
    <lineage>
        <taxon>Bacteria</taxon>
        <taxon>Pseudomonadati</taxon>
        <taxon>Pseudomonadota</taxon>
        <taxon>Betaproteobacteria</taxon>
        <taxon>Burkholderiales</taxon>
        <taxon>Piscinibacterium</taxon>
    </lineage>
</organism>
<sequence length="507" mass="52932">MRSSPAGALDYSSITQKPIRGALVQAINPATNGVYASTSTDENGFYSVAVPASVNVQVIVNAQLLRDPTGPAPRWSIAVRDNTQSDAIYALGQTCNSGAAGNTACNLRAASGWNGTSYATTRAAGPFSILDTAYAAVQRVLQANSTATFPSLNMFWSVNNRPAAQTQTCGLAQGCIGTSFYGGSSGGVHRLFILGAANTDTDEYDVHVVAHEWGHYFQGAFSRDDSPGGSHTGNELQDFRLAFSEGWGNAWSGMVWNDPIYRDSLGANQGGGFAVNVSRRTGTGAAGDTRPAGWFREDTVQYVLWSLYDQLGRNGAGFSPIFTAMTNTAFVNGTPLTGIHNFAKTLRDAVGAGSAAATTLAPILTDQGIATAADALGVGETNSAGQTGVLPIYTSYTTLNTNVQVCVNNANGTGNKLRNFAYVNITVPATRNYTITVTDVAPTPASDPDFSVFQGRRVADALSAVAGSETLSGVALQAGNAVVVLDDYNLDSSAPASTQRCFNINVN</sequence>
<keyword evidence="2" id="KW-1185">Reference proteome</keyword>
<evidence type="ECO:0000313" key="2">
    <source>
        <dbReference type="Proteomes" id="UP001595556"/>
    </source>
</evidence>
<accession>A0ABV7H507</accession>
<evidence type="ECO:0008006" key="3">
    <source>
        <dbReference type="Google" id="ProtNLM"/>
    </source>
</evidence>
<gene>
    <name evidence="1" type="ORF">ACFOEN_06675</name>
</gene>
<protein>
    <recommendedName>
        <fullName evidence="3">Lipoprotein</fullName>
    </recommendedName>
</protein>
<comment type="caution">
    <text evidence="1">The sequence shown here is derived from an EMBL/GenBank/DDBJ whole genome shotgun (WGS) entry which is preliminary data.</text>
</comment>